<dbReference type="AlphaFoldDB" id="A0AAX6SS76"/>
<evidence type="ECO:0000313" key="3">
    <source>
        <dbReference type="Proteomes" id="UP000694906"/>
    </source>
</evidence>
<reference evidence="4" key="1">
    <citation type="submission" date="2025-08" db="UniProtKB">
        <authorList>
            <consortium name="RefSeq"/>
        </authorList>
    </citation>
    <scope>IDENTIFICATION</scope>
</reference>
<dbReference type="Pfam" id="PF19274">
    <property type="entry name" value="PI4K_N"/>
    <property type="match status" value="1"/>
</dbReference>
<protein>
    <submittedName>
        <fullName evidence="4">Phosphatidylinositol 4-kinase alpha-like</fullName>
    </submittedName>
</protein>
<dbReference type="GeneID" id="101711248"/>
<accession>A0AAX6SS76</accession>
<evidence type="ECO:0000313" key="4">
    <source>
        <dbReference type="RefSeq" id="XP_021111323.1"/>
    </source>
</evidence>
<sequence length="216" mass="24827">MMQCVIAVADKVFDAFLNMMADKAKTKENEEELERHAQFLLVSFNHIHKRTRRVADKYLSGLVDKFPHLLWSGTVLKTMLDILQTLSLSLSADIHKDQPYYSIPDVPYWITVPDTYEAREANQLTECPACVTKDCSNFMASLNLHNRYAGEVYRMIWFSSATGQMSDLNRMMVQDLNTALDHSNSQHYTQAIFKLTAMLISSKGNAHKPREILDRF</sequence>
<gene>
    <name evidence="4" type="primary">LOC101711248</name>
</gene>
<organism evidence="3 4">
    <name type="scientific">Heterocephalus glaber</name>
    <name type="common">Naked mole rat</name>
    <dbReference type="NCBI Taxonomy" id="10181"/>
    <lineage>
        <taxon>Eukaryota</taxon>
        <taxon>Metazoa</taxon>
        <taxon>Chordata</taxon>
        <taxon>Craniata</taxon>
        <taxon>Vertebrata</taxon>
        <taxon>Euteleostomi</taxon>
        <taxon>Mammalia</taxon>
        <taxon>Eutheria</taxon>
        <taxon>Euarchontoglires</taxon>
        <taxon>Glires</taxon>
        <taxon>Rodentia</taxon>
        <taxon>Hystricomorpha</taxon>
        <taxon>Bathyergidae</taxon>
        <taxon>Heterocephalus</taxon>
    </lineage>
</organism>
<comment type="similarity">
    <text evidence="1">Belongs to the PI3/PI4-kinase family. Type III PI4K subfamily.</text>
</comment>
<evidence type="ECO:0000256" key="1">
    <source>
        <dbReference type="ARBA" id="ARBA00006209"/>
    </source>
</evidence>
<dbReference type="InterPro" id="IPR045495">
    <property type="entry name" value="PI4K_N"/>
</dbReference>
<proteinExistence type="inferred from homology"/>
<dbReference type="Proteomes" id="UP000694906">
    <property type="component" value="Unplaced"/>
</dbReference>
<feature type="domain" description="PI4-kinase N-terminal" evidence="2">
    <location>
        <begin position="1"/>
        <end position="120"/>
    </location>
</feature>
<name>A0AAX6SS76_HETGA</name>
<keyword evidence="3" id="KW-1185">Reference proteome</keyword>
<evidence type="ECO:0000259" key="2">
    <source>
        <dbReference type="Pfam" id="PF19274"/>
    </source>
</evidence>
<dbReference type="RefSeq" id="XP_021111323.1">
    <property type="nucleotide sequence ID" value="XM_021255664.1"/>
</dbReference>